<dbReference type="PATRIC" id="fig|1188233.3.peg.432"/>
<sequence length="413" mass="49322">MPNYLNYIKYRAFFKTKSLDNAKSNSAKASGWIDFFIDKTLKFPFVEYWYINFDYVELDLLTTKSWFEVKNGRYKTNFMARKSLFDNLNLLQKPRKCLNDNELYRLNMIELSKLNYWFNTRYTSTLKNIISILKGNNAGGSFKNPNSAEIYITNLNEINNVYKNNLIMFLDEITYKTNNINLNNYSIFNLNHNNTYNDMDQFIEFLDNNTILKSYKLLLDFTKLTTYNKKENIVQYKNRKINFESQSSFILEKIKSNKFDIKTIDKAISKERAKLANKSIIVFEEINKYSYEKAHILDVKFIRSKLQEIALSLRNKLSSITNEEIQENYKYKEILNSISDVENILNLPTQIHDWFDKNYFTYNKKGQYVKLESEIDIDLDIEELKCSLIQKSKLSPRRIYYILQRNLKRNNDV</sequence>
<dbReference type="AlphaFoldDB" id="N9VAE8"/>
<dbReference type="eggNOG" id="ENOG502ZXIY">
    <property type="taxonomic scope" value="Bacteria"/>
</dbReference>
<evidence type="ECO:0000313" key="1">
    <source>
        <dbReference type="EMBL" id="ENY68653.1"/>
    </source>
</evidence>
<gene>
    <name evidence="1" type="ORF">MAU_4450</name>
</gene>
<protein>
    <submittedName>
        <fullName evidence="1">Uncharacterized protein</fullName>
    </submittedName>
</protein>
<evidence type="ECO:0000313" key="2">
    <source>
        <dbReference type="Proteomes" id="UP000013131"/>
    </source>
</evidence>
<comment type="caution">
    <text evidence="1">The sequence shown here is derived from an EMBL/GenBank/DDBJ whole genome shotgun (WGS) entry which is preliminary data.</text>
</comment>
<dbReference type="Proteomes" id="UP000013131">
    <property type="component" value="Unassembled WGS sequence"/>
</dbReference>
<dbReference type="EMBL" id="AORI01000011">
    <property type="protein sequence ID" value="ENY68653.1"/>
    <property type="molecule type" value="Genomic_DNA"/>
</dbReference>
<name>N9VAE8_9BACT</name>
<organism evidence="1 2">
    <name type="scientific">Metamycoplasma auris 15026</name>
    <dbReference type="NCBI Taxonomy" id="1188233"/>
    <lineage>
        <taxon>Bacteria</taxon>
        <taxon>Bacillati</taxon>
        <taxon>Mycoplasmatota</taxon>
        <taxon>Mycoplasmoidales</taxon>
        <taxon>Metamycoplasmataceae</taxon>
        <taxon>Metamycoplasma</taxon>
    </lineage>
</organism>
<accession>N9VAE8</accession>
<dbReference type="NCBIfam" id="NF045952">
    <property type="entry name" value="MAG4270_fam"/>
    <property type="match status" value="1"/>
</dbReference>
<keyword evidence="2" id="KW-1185">Reference proteome</keyword>
<reference evidence="1 2" key="1">
    <citation type="journal article" date="2013" name="Genome Announc.">
        <title>Draft Genome Sequences of Mycoplasma auris and Mycoplasma yeatsii, Two Species of the Ear Canal of Caprinae.</title>
        <authorList>
            <person name="Dordet-Frisoni E."/>
            <person name="Baranowski E."/>
            <person name="Barre A."/>
            <person name="Blanchard A."/>
            <person name="Breton M."/>
            <person name="Couture C."/>
            <person name="Dupuy V."/>
            <person name="Gaurivaud P."/>
            <person name="Jacob D."/>
            <person name="Lemaitre C."/>
            <person name="Manso-Silvan L."/>
            <person name="Nikolski M."/>
            <person name="Nouvel L.X."/>
            <person name="Poumarat F."/>
            <person name="Sirand-Pugnet P."/>
            <person name="Thebault P."/>
            <person name="Theil S."/>
            <person name="Thiaucourt F."/>
            <person name="Citti C."/>
            <person name="Tardy F."/>
        </authorList>
    </citation>
    <scope>NUCLEOTIDE SEQUENCE [LARGE SCALE GENOMIC DNA]</scope>
    <source>
        <strain evidence="1 2">15026</strain>
    </source>
</reference>
<dbReference type="RefSeq" id="WP_004424809.1">
    <property type="nucleotide sequence ID" value="NZ_AORI01000011.1"/>
</dbReference>
<proteinExistence type="predicted"/>